<keyword evidence="3" id="KW-1185">Reference proteome</keyword>
<feature type="domain" description="Glyoxalase-like" evidence="1">
    <location>
        <begin position="9"/>
        <end position="183"/>
    </location>
</feature>
<proteinExistence type="predicted"/>
<dbReference type="RefSeq" id="WP_345214553.1">
    <property type="nucleotide sequence ID" value="NZ_BAABGN010000001.1"/>
</dbReference>
<dbReference type="InterPro" id="IPR025870">
    <property type="entry name" value="Glyoxalase-like_dom"/>
</dbReference>
<dbReference type="Pfam" id="PF13468">
    <property type="entry name" value="Glyoxalase_3"/>
    <property type="match status" value="1"/>
</dbReference>
<dbReference type="PANTHER" id="PTHR40265:SF1">
    <property type="entry name" value="GLYOXALASE-LIKE DOMAIN-CONTAINING PROTEIN"/>
    <property type="match status" value="1"/>
</dbReference>
<evidence type="ECO:0000259" key="1">
    <source>
        <dbReference type="Pfam" id="PF13468"/>
    </source>
</evidence>
<evidence type="ECO:0000313" key="3">
    <source>
        <dbReference type="Proteomes" id="UP001500622"/>
    </source>
</evidence>
<protein>
    <submittedName>
        <fullName evidence="2">VOC family protein</fullName>
    </submittedName>
</protein>
<dbReference type="EMBL" id="BAABGN010000001">
    <property type="protein sequence ID" value="GAA4415177.1"/>
    <property type="molecule type" value="Genomic_DNA"/>
</dbReference>
<reference evidence="3" key="1">
    <citation type="journal article" date="2019" name="Int. J. Syst. Evol. Microbiol.">
        <title>The Global Catalogue of Microorganisms (GCM) 10K type strain sequencing project: providing services to taxonomists for standard genome sequencing and annotation.</title>
        <authorList>
            <consortium name="The Broad Institute Genomics Platform"/>
            <consortium name="The Broad Institute Genome Sequencing Center for Infectious Disease"/>
            <person name="Wu L."/>
            <person name="Ma J."/>
        </authorList>
    </citation>
    <scope>NUCLEOTIDE SEQUENCE [LARGE SCALE GENOMIC DNA]</scope>
    <source>
        <strain evidence="3">JCM 17810</strain>
    </source>
</reference>
<sequence length="209" mass="21883">MASTAPRYLDHVVVTTPDLAAAVRDLESATGVAPEPGGVHPTFGTRNYLVTFGGDRYLEILGADPENHGFTGIRPFGVDDVTGTATSTWAIHPPDISGAVTAARAAGIDPGEPYDGSRRTADGTLLQWRLTKDHAEPSGVVPFLLDWGETVSPARTTTPQLGLVELVASHPEPARIRSVLTALGTDLEVSEGPARLRLTVEGPAGSTTL</sequence>
<dbReference type="PANTHER" id="PTHR40265">
    <property type="entry name" value="BLL2707 PROTEIN"/>
    <property type="match status" value="1"/>
</dbReference>
<gene>
    <name evidence="2" type="ORF">GCM10023169_01260</name>
</gene>
<dbReference type="Proteomes" id="UP001500622">
    <property type="component" value="Unassembled WGS sequence"/>
</dbReference>
<dbReference type="Gene3D" id="3.10.180.10">
    <property type="entry name" value="2,3-Dihydroxybiphenyl 1,2-Dioxygenase, domain 1"/>
    <property type="match status" value="1"/>
</dbReference>
<organism evidence="2 3">
    <name type="scientific">Georgenia halophila</name>
    <dbReference type="NCBI Taxonomy" id="620889"/>
    <lineage>
        <taxon>Bacteria</taxon>
        <taxon>Bacillati</taxon>
        <taxon>Actinomycetota</taxon>
        <taxon>Actinomycetes</taxon>
        <taxon>Micrococcales</taxon>
        <taxon>Bogoriellaceae</taxon>
        <taxon>Georgenia</taxon>
    </lineage>
</organism>
<dbReference type="InterPro" id="IPR029068">
    <property type="entry name" value="Glyas_Bleomycin-R_OHBP_Dase"/>
</dbReference>
<name>A0ABP8KTH6_9MICO</name>
<comment type="caution">
    <text evidence="2">The sequence shown here is derived from an EMBL/GenBank/DDBJ whole genome shotgun (WGS) entry which is preliminary data.</text>
</comment>
<evidence type="ECO:0000313" key="2">
    <source>
        <dbReference type="EMBL" id="GAA4415177.1"/>
    </source>
</evidence>
<accession>A0ABP8KTH6</accession>
<dbReference type="SUPFAM" id="SSF54593">
    <property type="entry name" value="Glyoxalase/Bleomycin resistance protein/Dihydroxybiphenyl dioxygenase"/>
    <property type="match status" value="1"/>
</dbReference>